<dbReference type="SUPFAM" id="SSF51735">
    <property type="entry name" value="NAD(P)-binding Rossmann-fold domains"/>
    <property type="match status" value="1"/>
</dbReference>
<accession>A0A918AZQ1</accession>
<evidence type="ECO:0000256" key="1">
    <source>
        <dbReference type="ARBA" id="ARBA00004701"/>
    </source>
</evidence>
<reference evidence="12" key="2">
    <citation type="submission" date="2020-09" db="EMBL/GenBank/DDBJ databases">
        <authorList>
            <person name="Sun Q."/>
            <person name="Ohkuma M."/>
        </authorList>
    </citation>
    <scope>NUCLEOTIDE SEQUENCE</scope>
    <source>
        <strain evidence="12">JCM 4335</strain>
    </source>
</reference>
<dbReference type="Pfam" id="PF03721">
    <property type="entry name" value="UDPG_MGDP_dh_N"/>
    <property type="match status" value="1"/>
</dbReference>
<sequence>MRVAVVGQGYVGVTGAVALARQGHHVTGIEKDPARLRSLTEGRTPVSEPGLQQELGLALETGRLRFAPDLTRTHVTEPFEVVLITVGTPPAEDGTADLSQVKAALGEVAELLPTPHVVLKSTVPPGTSERLTAEHPRLRDRYAYNPEFLNQGSALDDWTTPSRVVAGVWSQPVTDVLHALYGALACPWVVTTPTTAEMTKYASNAFLATKISFANECARLCATPDLDIDQVMQAVGLDPRIGHAFLQPGLGFGDSCLPKDTAALARWAASRGLPTPLLNAVIHVNRDQAALVRDTLRRELGADLAHSEVAVLGARYEPWSDDMRAAPSRVVVPQLLAEAAGVRVWDPATDPDELARLFPGARPCSDLRTAVRGARAVAVLTEWPETIEADWSLLATELAAPAVVVDGKNCLLPERLAGLPLTYRSAGNRLPARAATSFGDGAPYAAPSA</sequence>
<comment type="catalytic activity">
    <reaction evidence="6 7">
        <text>UDP-alpha-D-glucose + 2 NAD(+) + H2O = UDP-alpha-D-glucuronate + 2 NADH + 3 H(+)</text>
        <dbReference type="Rhea" id="RHEA:23596"/>
        <dbReference type="ChEBI" id="CHEBI:15377"/>
        <dbReference type="ChEBI" id="CHEBI:15378"/>
        <dbReference type="ChEBI" id="CHEBI:57540"/>
        <dbReference type="ChEBI" id="CHEBI:57945"/>
        <dbReference type="ChEBI" id="CHEBI:58052"/>
        <dbReference type="ChEBI" id="CHEBI:58885"/>
        <dbReference type="EC" id="1.1.1.22"/>
    </reaction>
</comment>
<dbReference type="PANTHER" id="PTHR43750:SF3">
    <property type="entry name" value="UDP-GLUCOSE 6-DEHYDROGENASE TUAD"/>
    <property type="match status" value="1"/>
</dbReference>
<evidence type="ECO:0000256" key="4">
    <source>
        <dbReference type="ARBA" id="ARBA00023002"/>
    </source>
</evidence>
<evidence type="ECO:0000259" key="11">
    <source>
        <dbReference type="SMART" id="SM00984"/>
    </source>
</evidence>
<dbReference type="GO" id="GO:0051287">
    <property type="term" value="F:NAD binding"/>
    <property type="evidence" value="ECO:0007669"/>
    <property type="project" value="InterPro"/>
</dbReference>
<evidence type="ECO:0000256" key="9">
    <source>
        <dbReference type="PIRSR" id="PIRSR500134-2"/>
    </source>
</evidence>
<comment type="similarity">
    <text evidence="2 7">Belongs to the UDP-glucose/GDP-mannose dehydrogenase family.</text>
</comment>
<feature type="binding site" evidence="9">
    <location>
        <begin position="245"/>
        <end position="249"/>
    </location>
    <ligand>
        <name>substrate</name>
    </ligand>
</feature>
<dbReference type="InterPro" id="IPR001732">
    <property type="entry name" value="UDP-Glc/GDP-Man_DH_N"/>
</dbReference>
<feature type="binding site" evidence="10">
    <location>
        <position position="88"/>
    </location>
    <ligand>
        <name>NAD(+)</name>
        <dbReference type="ChEBI" id="CHEBI:57540"/>
    </ligand>
</feature>
<feature type="domain" description="UDP-glucose/GDP-mannose dehydrogenase C-terminal" evidence="11">
    <location>
        <begin position="310"/>
        <end position="413"/>
    </location>
</feature>
<proteinExistence type="inferred from homology"/>
<dbReference type="PIRSF" id="PIRSF500134">
    <property type="entry name" value="UDPglc_DH_bac"/>
    <property type="match status" value="1"/>
</dbReference>
<dbReference type="InterPro" id="IPR014027">
    <property type="entry name" value="UDP-Glc/GDP-Man_DH_C"/>
</dbReference>
<dbReference type="InterPro" id="IPR036291">
    <property type="entry name" value="NAD(P)-bd_dom_sf"/>
</dbReference>
<dbReference type="SUPFAM" id="SSF52413">
    <property type="entry name" value="UDP-glucose/GDP-mannose dehydrogenase C-terminal domain"/>
    <property type="match status" value="1"/>
</dbReference>
<feature type="binding site" evidence="9">
    <location>
        <position position="200"/>
    </location>
    <ligand>
        <name>substrate</name>
    </ligand>
</feature>
<feature type="active site" description="Nucleophile" evidence="8">
    <location>
        <position position="256"/>
    </location>
</feature>
<dbReference type="Proteomes" id="UP000654123">
    <property type="component" value="Unassembled WGS sequence"/>
</dbReference>
<evidence type="ECO:0000256" key="3">
    <source>
        <dbReference type="ARBA" id="ARBA00012954"/>
    </source>
</evidence>
<evidence type="ECO:0000256" key="5">
    <source>
        <dbReference type="ARBA" id="ARBA00023027"/>
    </source>
</evidence>
<keyword evidence="4 7" id="KW-0560">Oxidoreductase</keyword>
<comment type="pathway">
    <text evidence="1">Nucleotide-sugar biosynthesis; UDP-alpha-D-glucuronate biosynthesis; UDP-alpha-D-glucuronate from UDP-alpha-D-glucose: step 1/1.</text>
</comment>
<feature type="binding site" evidence="9">
    <location>
        <position position="253"/>
    </location>
    <ligand>
        <name>substrate</name>
    </ligand>
</feature>
<evidence type="ECO:0000256" key="10">
    <source>
        <dbReference type="PIRSR" id="PIRSR500134-3"/>
    </source>
</evidence>
<evidence type="ECO:0000313" key="13">
    <source>
        <dbReference type="Proteomes" id="UP000654123"/>
    </source>
</evidence>
<keyword evidence="5 7" id="KW-0520">NAD</keyword>
<dbReference type="GO" id="GO:0003979">
    <property type="term" value="F:UDP-glucose 6-dehydrogenase activity"/>
    <property type="evidence" value="ECO:0007669"/>
    <property type="project" value="UniProtKB-EC"/>
</dbReference>
<keyword evidence="13" id="KW-1185">Reference proteome</keyword>
<dbReference type="Gene3D" id="1.20.5.100">
    <property type="entry name" value="Cytochrome c1, transmembrane anchor, C-terminal"/>
    <property type="match status" value="1"/>
</dbReference>
<dbReference type="InterPro" id="IPR008927">
    <property type="entry name" value="6-PGluconate_DH-like_C_sf"/>
</dbReference>
<gene>
    <name evidence="12" type="ORF">GCM10010249_27720</name>
</gene>
<organism evidence="12 13">
    <name type="scientific">Streptomyces roseolilacinus</name>
    <dbReference type="NCBI Taxonomy" id="66904"/>
    <lineage>
        <taxon>Bacteria</taxon>
        <taxon>Bacillati</taxon>
        <taxon>Actinomycetota</taxon>
        <taxon>Actinomycetes</taxon>
        <taxon>Kitasatosporales</taxon>
        <taxon>Streptomycetaceae</taxon>
        <taxon>Streptomyces</taxon>
    </lineage>
</organism>
<protein>
    <recommendedName>
        <fullName evidence="3 7">UDP-glucose 6-dehydrogenase</fullName>
        <ecNumber evidence="3 7">1.1.1.22</ecNumber>
    </recommendedName>
</protein>
<dbReference type="InterPro" id="IPR036220">
    <property type="entry name" value="UDP-Glc/GDP-Man_DH_C_sf"/>
</dbReference>
<dbReference type="GO" id="GO:0000271">
    <property type="term" value="P:polysaccharide biosynthetic process"/>
    <property type="evidence" value="ECO:0007669"/>
    <property type="project" value="InterPro"/>
</dbReference>
<dbReference type="SMART" id="SM00984">
    <property type="entry name" value="UDPG_MGDP_dh_C"/>
    <property type="match status" value="1"/>
</dbReference>
<dbReference type="RefSeq" id="WP_189533490.1">
    <property type="nucleotide sequence ID" value="NZ_BMSV01000005.1"/>
</dbReference>
<dbReference type="NCBIfam" id="TIGR03026">
    <property type="entry name" value="NDP-sugDHase"/>
    <property type="match status" value="1"/>
</dbReference>
<dbReference type="AlphaFoldDB" id="A0A918AZQ1"/>
<dbReference type="InterPro" id="IPR017476">
    <property type="entry name" value="UDP-Glc/GDP-Man"/>
</dbReference>
<feature type="binding site" evidence="10">
    <location>
        <position position="122"/>
    </location>
    <ligand>
        <name>NAD(+)</name>
        <dbReference type="ChEBI" id="CHEBI:57540"/>
    </ligand>
</feature>
<reference evidence="12" key="1">
    <citation type="journal article" date="2014" name="Int. J. Syst. Evol. Microbiol.">
        <title>Complete genome sequence of Corynebacterium casei LMG S-19264T (=DSM 44701T), isolated from a smear-ripened cheese.</title>
        <authorList>
            <consortium name="US DOE Joint Genome Institute (JGI-PGF)"/>
            <person name="Walter F."/>
            <person name="Albersmeier A."/>
            <person name="Kalinowski J."/>
            <person name="Ruckert C."/>
        </authorList>
    </citation>
    <scope>NUCLEOTIDE SEQUENCE</scope>
    <source>
        <strain evidence="12">JCM 4335</strain>
    </source>
</reference>
<feature type="binding site" evidence="10">
    <location>
        <position position="324"/>
    </location>
    <ligand>
        <name>NAD(+)</name>
        <dbReference type="ChEBI" id="CHEBI:57540"/>
    </ligand>
</feature>
<feature type="binding site" evidence="10">
    <location>
        <position position="259"/>
    </location>
    <ligand>
        <name>NAD(+)</name>
        <dbReference type="ChEBI" id="CHEBI:57540"/>
    </ligand>
</feature>
<name>A0A918AZQ1_9ACTN</name>
<feature type="binding site" evidence="10">
    <location>
        <position position="35"/>
    </location>
    <ligand>
        <name>NAD(+)</name>
        <dbReference type="ChEBI" id="CHEBI:57540"/>
    </ligand>
</feature>
<dbReference type="Gene3D" id="3.40.50.720">
    <property type="entry name" value="NAD(P)-binding Rossmann-like Domain"/>
    <property type="match status" value="2"/>
</dbReference>
<evidence type="ECO:0000256" key="8">
    <source>
        <dbReference type="PIRSR" id="PIRSR500134-1"/>
    </source>
</evidence>
<dbReference type="PANTHER" id="PTHR43750">
    <property type="entry name" value="UDP-GLUCOSE 6-DEHYDROGENASE TUAD"/>
    <property type="match status" value="1"/>
</dbReference>
<evidence type="ECO:0000256" key="2">
    <source>
        <dbReference type="ARBA" id="ARBA00006601"/>
    </source>
</evidence>
<dbReference type="SUPFAM" id="SSF48179">
    <property type="entry name" value="6-phosphogluconate dehydrogenase C-terminal domain-like"/>
    <property type="match status" value="1"/>
</dbReference>
<evidence type="ECO:0000256" key="6">
    <source>
        <dbReference type="ARBA" id="ARBA00047473"/>
    </source>
</evidence>
<evidence type="ECO:0000256" key="7">
    <source>
        <dbReference type="PIRNR" id="PIRNR000124"/>
    </source>
</evidence>
<dbReference type="Pfam" id="PF00984">
    <property type="entry name" value="UDPG_MGDP_dh"/>
    <property type="match status" value="1"/>
</dbReference>
<dbReference type="InterPro" id="IPR014026">
    <property type="entry name" value="UDP-Glc/GDP-Man_DH_dimer"/>
</dbReference>
<dbReference type="EMBL" id="BMSV01000005">
    <property type="protein sequence ID" value="GGQ07794.1"/>
    <property type="molecule type" value="Genomic_DNA"/>
</dbReference>
<dbReference type="Pfam" id="PF03720">
    <property type="entry name" value="UDPG_MGDP_dh_C"/>
    <property type="match status" value="1"/>
</dbReference>
<dbReference type="PIRSF" id="PIRSF000124">
    <property type="entry name" value="UDPglc_GDPman_dh"/>
    <property type="match status" value="1"/>
</dbReference>
<comment type="caution">
    <text evidence="12">The sequence shown here is derived from an EMBL/GenBank/DDBJ whole genome shotgun (WGS) entry which is preliminary data.</text>
</comment>
<evidence type="ECO:0000313" key="12">
    <source>
        <dbReference type="EMBL" id="GGQ07794.1"/>
    </source>
</evidence>
<dbReference type="InterPro" id="IPR028357">
    <property type="entry name" value="UDPglc_DH_bac"/>
</dbReference>
<dbReference type="EC" id="1.1.1.22" evidence="3 7"/>
<dbReference type="PRINTS" id="PR00411">
    <property type="entry name" value="PNDRDTASEI"/>
</dbReference>